<dbReference type="PANTHER" id="PTHR47561">
    <property type="entry name" value="POLYSACCHARIDE DEACETYLASE FAMILY PROTEIN (AFU_ORTHOLOGUE AFUA_6G05030)"/>
    <property type="match status" value="1"/>
</dbReference>
<dbReference type="InterPro" id="IPR022560">
    <property type="entry name" value="DUF3473"/>
</dbReference>
<comment type="caution">
    <text evidence="2">The sequence shown here is derived from an EMBL/GenBank/DDBJ whole genome shotgun (WGS) entry which is preliminary data.</text>
</comment>
<dbReference type="InterPro" id="IPR045235">
    <property type="entry name" value="PuuE_HpPgdA-like"/>
</dbReference>
<dbReference type="Pfam" id="PF01522">
    <property type="entry name" value="Polysacc_deac_1"/>
    <property type="match status" value="1"/>
</dbReference>
<reference evidence="3" key="2">
    <citation type="submission" date="2015-08" db="EMBL/GenBank/DDBJ databases">
        <title>Draft Genome Sequence of a Heterotrophic Facultative Anaerobic Bacterium Ardenticatena maritima Strain 110S.</title>
        <authorList>
            <person name="Kawaichi S."/>
            <person name="Yoshida T."/>
            <person name="Sako Y."/>
            <person name="Nakamura R."/>
        </authorList>
    </citation>
    <scope>NUCLEOTIDE SEQUENCE [LARGE SCALE GENOMIC DNA]</scope>
    <source>
        <strain evidence="3">110S</strain>
    </source>
</reference>
<keyword evidence="3" id="KW-1185">Reference proteome</keyword>
<name>A0A0M8K8Q9_9CHLR</name>
<dbReference type="InParanoid" id="A0A0M8K8Q9"/>
<feature type="domain" description="NodB homology" evidence="1">
    <location>
        <begin position="16"/>
        <end position="279"/>
    </location>
</feature>
<dbReference type="Gene3D" id="3.20.20.370">
    <property type="entry name" value="Glycoside hydrolase/deacetylase"/>
    <property type="match status" value="1"/>
</dbReference>
<evidence type="ECO:0000313" key="2">
    <source>
        <dbReference type="EMBL" id="GAP62779.1"/>
    </source>
</evidence>
<dbReference type="SUPFAM" id="SSF88713">
    <property type="entry name" value="Glycoside hydrolase/deacetylase"/>
    <property type="match status" value="1"/>
</dbReference>
<dbReference type="GO" id="GO:0016810">
    <property type="term" value="F:hydrolase activity, acting on carbon-nitrogen (but not peptide) bonds"/>
    <property type="evidence" value="ECO:0007669"/>
    <property type="project" value="InterPro"/>
</dbReference>
<dbReference type="PANTHER" id="PTHR47561:SF1">
    <property type="entry name" value="POLYSACCHARIDE DEACETYLASE FAMILY PROTEIN (AFU_ORTHOLOGUE AFUA_6G05030)"/>
    <property type="match status" value="1"/>
</dbReference>
<dbReference type="AlphaFoldDB" id="A0A0M8K8Q9"/>
<dbReference type="Proteomes" id="UP000037784">
    <property type="component" value="Unassembled WGS sequence"/>
</dbReference>
<dbReference type="STRING" id="872965.SE16_05505"/>
<evidence type="ECO:0000313" key="3">
    <source>
        <dbReference type="Proteomes" id="UP000037784"/>
    </source>
</evidence>
<dbReference type="CDD" id="cd10941">
    <property type="entry name" value="CE4_PuuE_HpPgdA_like_2"/>
    <property type="match status" value="1"/>
</dbReference>
<proteinExistence type="predicted"/>
<dbReference type="EMBL" id="BBZA01000081">
    <property type="protein sequence ID" value="GAP62779.1"/>
    <property type="molecule type" value="Genomic_DNA"/>
</dbReference>
<organism evidence="2 3">
    <name type="scientific">Ardenticatena maritima</name>
    <dbReference type="NCBI Taxonomy" id="872965"/>
    <lineage>
        <taxon>Bacteria</taxon>
        <taxon>Bacillati</taxon>
        <taxon>Chloroflexota</taxon>
        <taxon>Ardenticatenia</taxon>
        <taxon>Ardenticatenales</taxon>
        <taxon>Ardenticatenaceae</taxon>
        <taxon>Ardenticatena</taxon>
    </lineage>
</organism>
<dbReference type="GO" id="GO:0005975">
    <property type="term" value="P:carbohydrate metabolic process"/>
    <property type="evidence" value="ECO:0007669"/>
    <property type="project" value="InterPro"/>
</dbReference>
<gene>
    <name evidence="2" type="ORF">ARMA_1202</name>
</gene>
<dbReference type="RefSeq" id="WP_054492685.1">
    <property type="nucleotide sequence ID" value="NZ_BBZA01000081.1"/>
</dbReference>
<dbReference type="OrthoDB" id="153646at2"/>
<sequence>MAQMTHMLTIDVEDWPQSTLNFDLPMTERAADNMRRLLDLLRRHNVRATMFVQGMFAEAFPALVAEMAAEGHEIATHGYSHRPVYAIGAHRFADELTRSVALLEACTGQAVRGYRAPDFSVTAETPWAFDILKEAGLLYDSSIFPVRTPRYGMADKPRRIHMLDNGLWEVPLSTIEWGGRRWPVAGGGYFRLFPYALTRRALQRLEAEGMPAVVYLHPYELDPDEFASIPHHVPWRLRLSQGLGRRSVADKLSTLLNDFTFAPIAEHLASLQPYSEVSA</sequence>
<evidence type="ECO:0000259" key="1">
    <source>
        <dbReference type="PROSITE" id="PS51677"/>
    </source>
</evidence>
<accession>A0A0M8K8Q9</accession>
<dbReference type="Pfam" id="PF11959">
    <property type="entry name" value="DUF3473"/>
    <property type="match status" value="1"/>
</dbReference>
<dbReference type="PROSITE" id="PS51677">
    <property type="entry name" value="NODB"/>
    <property type="match status" value="1"/>
</dbReference>
<reference evidence="2 3" key="1">
    <citation type="journal article" date="2015" name="Genome Announc.">
        <title>Draft Genome Sequence of a Heterotrophic Facultative Anaerobic Thermophilic Bacterium, Ardenticatena maritima Strain 110ST.</title>
        <authorList>
            <person name="Kawaichi S."/>
            <person name="Yoshida T."/>
            <person name="Sako Y."/>
            <person name="Nakamura R."/>
        </authorList>
    </citation>
    <scope>NUCLEOTIDE SEQUENCE [LARGE SCALE GENOMIC DNA]</scope>
    <source>
        <strain evidence="2 3">110S</strain>
    </source>
</reference>
<protein>
    <recommendedName>
        <fullName evidence="1">NodB homology domain-containing protein</fullName>
    </recommendedName>
</protein>
<dbReference type="InterPro" id="IPR002509">
    <property type="entry name" value="NODB_dom"/>
</dbReference>
<dbReference type="InterPro" id="IPR011330">
    <property type="entry name" value="Glyco_hydro/deAcase_b/a-brl"/>
</dbReference>